<feature type="domain" description="Hemerythrin-like" evidence="5">
    <location>
        <begin position="82"/>
        <end position="233"/>
    </location>
</feature>
<dbReference type="Proteomes" id="UP000321436">
    <property type="component" value="Unassembled WGS sequence"/>
</dbReference>
<evidence type="ECO:0000259" key="5">
    <source>
        <dbReference type="Pfam" id="PF01814"/>
    </source>
</evidence>
<dbReference type="Pfam" id="PF04405">
    <property type="entry name" value="ScdA_N"/>
    <property type="match status" value="1"/>
</dbReference>
<dbReference type="GO" id="GO:0005737">
    <property type="term" value="C:cytoplasm"/>
    <property type="evidence" value="ECO:0007669"/>
    <property type="project" value="UniProtKB-SubCell"/>
</dbReference>
<evidence type="ECO:0000313" key="6">
    <source>
        <dbReference type="EMBL" id="GEP98730.1"/>
    </source>
</evidence>
<dbReference type="GO" id="GO:0046872">
    <property type="term" value="F:metal ion binding"/>
    <property type="evidence" value="ECO:0007669"/>
    <property type="project" value="UniProtKB-KW"/>
</dbReference>
<accession>A0A512RSQ6</accession>
<evidence type="ECO:0000256" key="2">
    <source>
        <dbReference type="ARBA" id="ARBA00022490"/>
    </source>
</evidence>
<dbReference type="Gene3D" id="1.10.3910.10">
    <property type="entry name" value="SP0561-like"/>
    <property type="match status" value="1"/>
</dbReference>
<organism evidence="6 7">
    <name type="scientific">Chitinophaga cymbidii</name>
    <dbReference type="NCBI Taxonomy" id="1096750"/>
    <lineage>
        <taxon>Bacteria</taxon>
        <taxon>Pseudomonadati</taxon>
        <taxon>Bacteroidota</taxon>
        <taxon>Chitinophagia</taxon>
        <taxon>Chitinophagales</taxon>
        <taxon>Chitinophagaceae</taxon>
        <taxon>Chitinophaga</taxon>
    </lineage>
</organism>
<dbReference type="PANTHER" id="PTHR36438">
    <property type="entry name" value="IRON-SULFUR CLUSTER REPAIR PROTEIN YTFE"/>
    <property type="match status" value="1"/>
</dbReference>
<evidence type="ECO:0000256" key="1">
    <source>
        <dbReference type="ARBA" id="ARBA00004496"/>
    </source>
</evidence>
<sequence>MENLEQAVIGQLVAYKYRTAAVFRKHNIDFCCNGNRTVEDACQQKKIDINVVKAELEAALAAPPDTSGEDYNSWALDALADHVVQKHHGYVTEQIPVLQAYLRKLESVHGKEHPELPQIALLFSACAADLTMHMKKEELMLFPYIKQIVQAERNGTTANTAAFGSVSNPIAVMMREHDQEGERFRKIQELSNDFTVPPDGCNTFRVTYALLKEFQDDLHLHIHLENNILFPKAEVLEANMPQAGDSCSIRR</sequence>
<dbReference type="NCBIfam" id="TIGR03652">
    <property type="entry name" value="FeS_repair_RIC"/>
    <property type="match status" value="1"/>
</dbReference>
<keyword evidence="3" id="KW-0479">Metal-binding</keyword>
<evidence type="ECO:0000256" key="4">
    <source>
        <dbReference type="ARBA" id="ARBA00023004"/>
    </source>
</evidence>
<dbReference type="OrthoDB" id="9797132at2"/>
<dbReference type="InterPro" id="IPR019903">
    <property type="entry name" value="RIC_family"/>
</dbReference>
<keyword evidence="7" id="KW-1185">Reference proteome</keyword>
<dbReference type="Pfam" id="PF01814">
    <property type="entry name" value="Hemerythrin"/>
    <property type="match status" value="1"/>
</dbReference>
<dbReference type="AlphaFoldDB" id="A0A512RSQ6"/>
<keyword evidence="2" id="KW-0963">Cytoplasm</keyword>
<dbReference type="Gene3D" id="1.20.120.520">
    <property type="entry name" value="nmb1532 protein domain like"/>
    <property type="match status" value="1"/>
</dbReference>
<evidence type="ECO:0000313" key="7">
    <source>
        <dbReference type="Proteomes" id="UP000321436"/>
    </source>
</evidence>
<dbReference type="PANTHER" id="PTHR36438:SF1">
    <property type="entry name" value="IRON-SULFUR CLUSTER REPAIR PROTEIN YTFE"/>
    <property type="match status" value="1"/>
</dbReference>
<gene>
    <name evidence="6" type="primary">scdA</name>
    <name evidence="6" type="ORF">CCY01nite_49900</name>
</gene>
<protein>
    <submittedName>
        <fullName evidence="6">Iron-sulfur cluster repair di-iron protein</fullName>
    </submittedName>
</protein>
<reference evidence="6 7" key="1">
    <citation type="submission" date="2019-07" db="EMBL/GenBank/DDBJ databases">
        <title>Whole genome shotgun sequence of Chitinophaga cymbidii NBRC 109752.</title>
        <authorList>
            <person name="Hosoyama A."/>
            <person name="Uohara A."/>
            <person name="Ohji S."/>
            <person name="Ichikawa N."/>
        </authorList>
    </citation>
    <scope>NUCLEOTIDE SEQUENCE [LARGE SCALE GENOMIC DNA]</scope>
    <source>
        <strain evidence="6 7">NBRC 109752</strain>
    </source>
</reference>
<keyword evidence="4" id="KW-0408">Iron</keyword>
<comment type="caution">
    <text evidence="6">The sequence shown here is derived from an EMBL/GenBank/DDBJ whole genome shotgun (WGS) entry which is preliminary data.</text>
</comment>
<dbReference type="RefSeq" id="WP_146867344.1">
    <property type="nucleotide sequence ID" value="NZ_BKAU01000007.1"/>
</dbReference>
<evidence type="ECO:0000256" key="3">
    <source>
        <dbReference type="ARBA" id="ARBA00022723"/>
    </source>
</evidence>
<proteinExistence type="predicted"/>
<comment type="subcellular location">
    <subcellularLocation>
        <location evidence="1">Cytoplasm</location>
    </subcellularLocation>
</comment>
<dbReference type="InterPro" id="IPR038062">
    <property type="entry name" value="ScdA-like_N_sf"/>
</dbReference>
<name>A0A512RSQ6_9BACT</name>
<dbReference type="EMBL" id="BKAU01000007">
    <property type="protein sequence ID" value="GEP98730.1"/>
    <property type="molecule type" value="Genomic_DNA"/>
</dbReference>
<dbReference type="InterPro" id="IPR012312">
    <property type="entry name" value="Hemerythrin-like"/>
</dbReference>